<evidence type="ECO:0000259" key="5">
    <source>
        <dbReference type="Pfam" id="PF00728"/>
    </source>
</evidence>
<keyword evidence="4" id="KW-0378">Hydrolase</keyword>
<protein>
    <recommendedName>
        <fullName evidence="3">beta-N-acetylhexosaminidase</fullName>
        <ecNumber evidence="3">3.2.1.52</ecNumber>
    </recommendedName>
</protein>
<reference evidence="6" key="1">
    <citation type="journal article" date="2020" name="Cell">
        <title>Large-Scale Comparative Analyses of Tick Genomes Elucidate Their Genetic Diversity and Vector Capacities.</title>
        <authorList>
            <consortium name="Tick Genome and Microbiome Consortium (TIGMIC)"/>
            <person name="Jia N."/>
            <person name="Wang J."/>
            <person name="Shi W."/>
            <person name="Du L."/>
            <person name="Sun Y."/>
            <person name="Zhan W."/>
            <person name="Jiang J.F."/>
            <person name="Wang Q."/>
            <person name="Zhang B."/>
            <person name="Ji P."/>
            <person name="Bell-Sakyi L."/>
            <person name="Cui X.M."/>
            <person name="Yuan T.T."/>
            <person name="Jiang B.G."/>
            <person name="Yang W.F."/>
            <person name="Lam T.T."/>
            <person name="Chang Q.C."/>
            <person name="Ding S.J."/>
            <person name="Wang X.J."/>
            <person name="Zhu J.G."/>
            <person name="Ruan X.D."/>
            <person name="Zhao L."/>
            <person name="Wei J.T."/>
            <person name="Ye R.Z."/>
            <person name="Que T.C."/>
            <person name="Du C.H."/>
            <person name="Zhou Y.H."/>
            <person name="Cheng J.X."/>
            <person name="Dai P.F."/>
            <person name="Guo W.B."/>
            <person name="Han X.H."/>
            <person name="Huang E.J."/>
            <person name="Li L.F."/>
            <person name="Wei W."/>
            <person name="Gao Y.C."/>
            <person name="Liu J.Z."/>
            <person name="Shao H.Z."/>
            <person name="Wang X."/>
            <person name="Wang C.C."/>
            <person name="Yang T.C."/>
            <person name="Huo Q.B."/>
            <person name="Li W."/>
            <person name="Chen H.Y."/>
            <person name="Chen S.E."/>
            <person name="Zhou L.G."/>
            <person name="Ni X.B."/>
            <person name="Tian J.H."/>
            <person name="Sheng Y."/>
            <person name="Liu T."/>
            <person name="Pan Y.S."/>
            <person name="Xia L.Y."/>
            <person name="Li J."/>
            <person name="Zhao F."/>
            <person name="Cao W.C."/>
        </authorList>
    </citation>
    <scope>NUCLEOTIDE SEQUENCE</scope>
    <source>
        <strain evidence="6">Rmic-2018</strain>
    </source>
</reference>
<dbReference type="Pfam" id="PF00728">
    <property type="entry name" value="Glyco_hydro_20"/>
    <property type="match status" value="1"/>
</dbReference>
<evidence type="ECO:0000313" key="7">
    <source>
        <dbReference type="Proteomes" id="UP000821866"/>
    </source>
</evidence>
<dbReference type="GO" id="GO:0005975">
    <property type="term" value="P:carbohydrate metabolic process"/>
    <property type="evidence" value="ECO:0007669"/>
    <property type="project" value="InterPro"/>
</dbReference>
<dbReference type="SUPFAM" id="SSF51445">
    <property type="entry name" value="(Trans)glycosidases"/>
    <property type="match status" value="1"/>
</dbReference>
<dbReference type="EMBL" id="JABSTU010000011">
    <property type="protein sequence ID" value="KAH8009323.1"/>
    <property type="molecule type" value="Genomic_DNA"/>
</dbReference>
<organism evidence="6 7">
    <name type="scientific">Rhipicephalus microplus</name>
    <name type="common">Cattle tick</name>
    <name type="synonym">Boophilus microplus</name>
    <dbReference type="NCBI Taxonomy" id="6941"/>
    <lineage>
        <taxon>Eukaryota</taxon>
        <taxon>Metazoa</taxon>
        <taxon>Ecdysozoa</taxon>
        <taxon>Arthropoda</taxon>
        <taxon>Chelicerata</taxon>
        <taxon>Arachnida</taxon>
        <taxon>Acari</taxon>
        <taxon>Parasitiformes</taxon>
        <taxon>Ixodida</taxon>
        <taxon>Ixodoidea</taxon>
        <taxon>Ixodidae</taxon>
        <taxon>Rhipicephalinae</taxon>
        <taxon>Rhipicephalus</taxon>
        <taxon>Boophilus</taxon>
    </lineage>
</organism>
<dbReference type="GO" id="GO:0016020">
    <property type="term" value="C:membrane"/>
    <property type="evidence" value="ECO:0007669"/>
    <property type="project" value="TreeGrafter"/>
</dbReference>
<dbReference type="GO" id="GO:0005764">
    <property type="term" value="C:lysosome"/>
    <property type="evidence" value="ECO:0007669"/>
    <property type="project" value="TreeGrafter"/>
</dbReference>
<evidence type="ECO:0000256" key="2">
    <source>
        <dbReference type="ARBA" id="ARBA00006285"/>
    </source>
</evidence>
<dbReference type="InterPro" id="IPR015883">
    <property type="entry name" value="Glyco_hydro_20_cat"/>
</dbReference>
<dbReference type="Proteomes" id="UP000821866">
    <property type="component" value="Chromosome 9"/>
</dbReference>
<dbReference type="PANTHER" id="PTHR22600">
    <property type="entry name" value="BETA-HEXOSAMINIDASE"/>
    <property type="match status" value="1"/>
</dbReference>
<dbReference type="VEuPathDB" id="VectorBase:LOC119178235"/>
<dbReference type="GO" id="GO:0006689">
    <property type="term" value="P:ganglioside catabolic process"/>
    <property type="evidence" value="ECO:0007669"/>
    <property type="project" value="TreeGrafter"/>
</dbReference>
<evidence type="ECO:0000256" key="3">
    <source>
        <dbReference type="ARBA" id="ARBA00012663"/>
    </source>
</evidence>
<evidence type="ECO:0000313" key="6">
    <source>
        <dbReference type="EMBL" id="KAH8009323.1"/>
    </source>
</evidence>
<dbReference type="Gene3D" id="3.20.20.80">
    <property type="entry name" value="Glycosidases"/>
    <property type="match status" value="1"/>
</dbReference>
<proteinExistence type="inferred from homology"/>
<dbReference type="AlphaFoldDB" id="A0A9J6D5F6"/>
<dbReference type="GO" id="GO:0004563">
    <property type="term" value="F:beta-N-acetylhexosaminidase activity"/>
    <property type="evidence" value="ECO:0007669"/>
    <property type="project" value="UniProtKB-EC"/>
</dbReference>
<name>A0A9J6D5F6_RHIMP</name>
<evidence type="ECO:0000256" key="1">
    <source>
        <dbReference type="ARBA" id="ARBA00001231"/>
    </source>
</evidence>
<comment type="caution">
    <text evidence="6">The sequence shown here is derived from an EMBL/GenBank/DDBJ whole genome shotgun (WGS) entry which is preliminary data.</text>
</comment>
<comment type="catalytic activity">
    <reaction evidence="1">
        <text>Hydrolysis of terminal non-reducing N-acetyl-D-hexosamine residues in N-acetyl-beta-D-hexosaminides.</text>
        <dbReference type="EC" id="3.2.1.52"/>
    </reaction>
</comment>
<comment type="similarity">
    <text evidence="2">Belongs to the glycosyl hydrolase 20 family.</text>
</comment>
<evidence type="ECO:0000256" key="4">
    <source>
        <dbReference type="ARBA" id="ARBA00022801"/>
    </source>
</evidence>
<keyword evidence="7" id="KW-1185">Reference proteome</keyword>
<feature type="domain" description="Glycoside hydrolase family 20 catalytic" evidence="5">
    <location>
        <begin position="19"/>
        <end position="64"/>
    </location>
</feature>
<dbReference type="PANTHER" id="PTHR22600:SF21">
    <property type="entry name" value="BETA-HEXOSAMINIDASE A"/>
    <property type="match status" value="1"/>
</dbReference>
<gene>
    <name evidence="6" type="ORF">HPB51_014459</name>
</gene>
<accession>A0A9J6D5F6</accession>
<dbReference type="InterPro" id="IPR025705">
    <property type="entry name" value="Beta_hexosaminidase_sua/sub"/>
</dbReference>
<sequence>MPEDDDDEVLNGNVLGLQQRRTPQQKALVQGGEACIWGEYVDATNLISRTWPRASAVAERLWSPASVEYTDTTASRFEEQRCRMLRRGLKVEPENGPGVCDCDYLV</sequence>
<dbReference type="EC" id="3.2.1.52" evidence="3"/>
<dbReference type="GO" id="GO:0030203">
    <property type="term" value="P:glycosaminoglycan metabolic process"/>
    <property type="evidence" value="ECO:0007669"/>
    <property type="project" value="TreeGrafter"/>
</dbReference>
<dbReference type="PRINTS" id="PR00738">
    <property type="entry name" value="GLHYDRLASE20"/>
</dbReference>
<reference evidence="6" key="2">
    <citation type="submission" date="2021-09" db="EMBL/GenBank/DDBJ databases">
        <authorList>
            <person name="Jia N."/>
            <person name="Wang J."/>
            <person name="Shi W."/>
            <person name="Du L."/>
            <person name="Sun Y."/>
            <person name="Zhan W."/>
            <person name="Jiang J."/>
            <person name="Wang Q."/>
            <person name="Zhang B."/>
            <person name="Ji P."/>
            <person name="Sakyi L.B."/>
            <person name="Cui X."/>
            <person name="Yuan T."/>
            <person name="Jiang B."/>
            <person name="Yang W."/>
            <person name="Lam T.T.-Y."/>
            <person name="Chang Q."/>
            <person name="Ding S."/>
            <person name="Wang X."/>
            <person name="Zhu J."/>
            <person name="Ruan X."/>
            <person name="Zhao L."/>
            <person name="Wei J."/>
            <person name="Que T."/>
            <person name="Du C."/>
            <person name="Cheng J."/>
            <person name="Dai P."/>
            <person name="Han X."/>
            <person name="Huang E."/>
            <person name="Gao Y."/>
            <person name="Liu J."/>
            <person name="Shao H."/>
            <person name="Ye R."/>
            <person name="Li L."/>
            <person name="Wei W."/>
            <person name="Wang X."/>
            <person name="Wang C."/>
            <person name="Huo Q."/>
            <person name="Li W."/>
            <person name="Guo W."/>
            <person name="Chen H."/>
            <person name="Chen S."/>
            <person name="Zhou L."/>
            <person name="Zhou L."/>
            <person name="Ni X."/>
            <person name="Tian J."/>
            <person name="Zhou Y."/>
            <person name="Sheng Y."/>
            <person name="Liu T."/>
            <person name="Pan Y."/>
            <person name="Xia L."/>
            <person name="Li J."/>
            <person name="Zhao F."/>
            <person name="Cao W."/>
        </authorList>
    </citation>
    <scope>NUCLEOTIDE SEQUENCE</scope>
    <source>
        <strain evidence="6">Rmic-2018</strain>
        <tissue evidence="6">Larvae</tissue>
    </source>
</reference>
<dbReference type="InterPro" id="IPR017853">
    <property type="entry name" value="GH"/>
</dbReference>